<dbReference type="SUPFAM" id="SSF49785">
    <property type="entry name" value="Galactose-binding domain-like"/>
    <property type="match status" value="2"/>
</dbReference>
<dbReference type="InterPro" id="IPR017868">
    <property type="entry name" value="Filamin/ABP280_repeat-like"/>
</dbReference>
<reference evidence="3 4" key="1">
    <citation type="submission" date="2019-07" db="EMBL/GenBank/DDBJ databases">
        <title>Whole genome shotgun sequence of Cellulomonas composti NBRC 100758.</title>
        <authorList>
            <person name="Hosoyama A."/>
            <person name="Uohara A."/>
            <person name="Ohji S."/>
            <person name="Ichikawa N."/>
        </authorList>
    </citation>
    <scope>NUCLEOTIDE SEQUENCE [LARGE SCALE GENOMIC DNA]</scope>
    <source>
        <strain evidence="3 4">NBRC 100758</strain>
    </source>
</reference>
<organism evidence="3 4">
    <name type="scientific">Cellulomonas composti</name>
    <dbReference type="NCBI Taxonomy" id="266130"/>
    <lineage>
        <taxon>Bacteria</taxon>
        <taxon>Bacillati</taxon>
        <taxon>Actinomycetota</taxon>
        <taxon>Actinomycetes</taxon>
        <taxon>Micrococcales</taxon>
        <taxon>Cellulomonadaceae</taxon>
        <taxon>Cellulomonas</taxon>
    </lineage>
</organism>
<dbReference type="EMBL" id="BJWG01000004">
    <property type="protein sequence ID" value="GEL94603.1"/>
    <property type="molecule type" value="Genomic_DNA"/>
</dbReference>
<evidence type="ECO:0000259" key="2">
    <source>
        <dbReference type="PROSITE" id="PS50022"/>
    </source>
</evidence>
<dbReference type="InterPro" id="IPR008979">
    <property type="entry name" value="Galactose-bd-like_sf"/>
</dbReference>
<dbReference type="RefSeq" id="WP_146842280.1">
    <property type="nucleotide sequence ID" value="NZ_BJWG01000004.1"/>
</dbReference>
<dbReference type="Gene3D" id="2.60.120.260">
    <property type="entry name" value="Galactose-binding domain-like"/>
    <property type="match status" value="2"/>
</dbReference>
<dbReference type="InterPro" id="IPR013783">
    <property type="entry name" value="Ig-like_fold"/>
</dbReference>
<dbReference type="GO" id="GO:0005975">
    <property type="term" value="P:carbohydrate metabolic process"/>
    <property type="evidence" value="ECO:0007669"/>
    <property type="project" value="UniProtKB-ARBA"/>
</dbReference>
<dbReference type="Pfam" id="PF00754">
    <property type="entry name" value="F5_F8_type_C"/>
    <property type="match status" value="2"/>
</dbReference>
<dbReference type="Gene3D" id="2.60.40.10">
    <property type="entry name" value="Immunoglobulins"/>
    <property type="match status" value="1"/>
</dbReference>
<keyword evidence="4" id="KW-1185">Reference proteome</keyword>
<dbReference type="InterPro" id="IPR032109">
    <property type="entry name" value="Big_3_5"/>
</dbReference>
<feature type="domain" description="F5/8 type C" evidence="2">
    <location>
        <begin position="185"/>
        <end position="325"/>
    </location>
</feature>
<dbReference type="Pfam" id="PF16640">
    <property type="entry name" value="Big_3_5"/>
    <property type="match status" value="1"/>
</dbReference>
<dbReference type="InterPro" id="IPR059186">
    <property type="entry name" value="SACTE_4363"/>
</dbReference>
<dbReference type="OrthoDB" id="2479530at2"/>
<evidence type="ECO:0000313" key="3">
    <source>
        <dbReference type="EMBL" id="GEL94603.1"/>
    </source>
</evidence>
<dbReference type="Proteomes" id="UP000321720">
    <property type="component" value="Unassembled WGS sequence"/>
</dbReference>
<dbReference type="InterPro" id="IPR000421">
    <property type="entry name" value="FA58C"/>
</dbReference>
<protein>
    <recommendedName>
        <fullName evidence="2">F5/8 type C domain-containing protein</fullName>
    </recommendedName>
</protein>
<evidence type="ECO:0000313" key="4">
    <source>
        <dbReference type="Proteomes" id="UP000321720"/>
    </source>
</evidence>
<keyword evidence="1" id="KW-0732">Signal</keyword>
<gene>
    <name evidence="3" type="ORF">CCO02nite_12610</name>
</gene>
<sequence length="1192" mass="125680">MSAPSESRTAPPPRQTRRWSRAVAALTVVAVASLGAVATASMASAADVNLALNKTAWASTGTASAAFDGNTNTRWESAAVDGSWIEVDLGTVSSISGLDLRWEGAFASTYAVFASDDRTSWTQIYATDEGPGGVESVVPQVADAHGRFVRLVGAKRATPYGVSLWELQVLGTAGSEPGTDPGEDGPTPTIVIPPPAPGTCSFNTAVGTTATASSGNAQNAIDNNLGTRWESAANNDEWFQIDLRRAIDICGFNITWEGAYADAYTVQVSSDKQTWTTVQNVTAGTGGTEKLRLDTDTTARYVRWNGVTRHTNYGYSFFEFKVLTKGEVPAVPELELPTTELFGPNVFVLDPSMDAADLQAYINKIDTQQEPNQFGDERYQFLLKPGDYGNLDAKIGFYTSVSGLGAKPDDVKIGKLTVDALWFSGNGTQNFWRSVENLSTTGTSMWAVAQAAPMRRVHIGGNLELHTSWWGWTSGGYIADSKIDGILPSYTQQQWYTRDSEFTGFAGPLWNNVFSGSTGVVATDDGLTNQVTDADFPTGATTWLDTTGTVAEKPFLYLDGTDYKVFVPALRNGTTGVTWDGEDEAGESLPLSDFFIVKEGATAAQINAQLDAGKNLLFTPGVYSVDETIQIDRPDTVVLGLGLATLRPVGGVDAMHTADVDGVRIAGLLFDAGAEKSDTVLTLGTAGSDADHADDPQIVQDVFVRVGGIVHGKVEDAIVVNADDTIVDHIWSWRADHGEGVEWGPDGNYAGQGFVVNGDDVSAYGLFVEHYEKYNVLWNGERGRTLFFQNELAYDVPDIDSWIAPNGAKGYAAYKVADGVKEHEAWGLGSYSNFTEDDDAPVQIQVDNAYEVPSDSAGIKMHHLSTVSLGGQGIYSHVINGVGPQAGGNGTETKPSTVTLYQGVDVVLRTPTVAATWPGKQYLGTGRTVTVTVSATGATPTGTVEIREGATLRASAALDASGVARVALPGSLSVGVHQLTVAYLGDAQTEAKSLATHALQVGKATPLITATAGPVRHGVGGTITANVGTTAGPVTTGRVKLINTRTGGVRYANVTDGAVTFTLGKDYPAGITTFRVRYLGSPTNRPVSTVLTIDVKRAKSTTTGKLTGQTASANAVVTGRVTAPGTTPTGKVTARVVSSTGKIVSSRSSNLVGRAYSVTLARLAPGTYTVRVSYGGSESTNPSGTVLTLVVR</sequence>
<dbReference type="PROSITE" id="PS50194">
    <property type="entry name" value="FILAMIN_REPEAT"/>
    <property type="match status" value="1"/>
</dbReference>
<comment type="caution">
    <text evidence="3">The sequence shown here is derived from an EMBL/GenBank/DDBJ whole genome shotgun (WGS) entry which is preliminary data.</text>
</comment>
<name>A0A511JA62_9CELL</name>
<proteinExistence type="predicted"/>
<dbReference type="PROSITE" id="PS50022">
    <property type="entry name" value="FA58C_3"/>
    <property type="match status" value="2"/>
</dbReference>
<feature type="domain" description="F5/8 type C" evidence="2">
    <location>
        <begin position="29"/>
        <end position="172"/>
    </location>
</feature>
<accession>A0A511JA62</accession>
<feature type="signal peptide" evidence="1">
    <location>
        <begin position="1"/>
        <end position="45"/>
    </location>
</feature>
<feature type="chain" id="PRO_5021935032" description="F5/8 type C domain-containing protein" evidence="1">
    <location>
        <begin position="46"/>
        <end position="1192"/>
    </location>
</feature>
<dbReference type="AlphaFoldDB" id="A0A511JA62"/>
<dbReference type="CDD" id="cd23669">
    <property type="entry name" value="GH55_SacteLam55A-like"/>
    <property type="match status" value="1"/>
</dbReference>
<evidence type="ECO:0000256" key="1">
    <source>
        <dbReference type="SAM" id="SignalP"/>
    </source>
</evidence>